<sequence length="114" mass="12227">MELSQKEFELVITIVNRGFADEVMDAAKAAGATGGTVLYGRGTGIHEAEKFFGITIQPEKEVVLILTPLKTRNAIMKAICKGAGLSTEGHGISFSLPVEDVMGIVHLDQWEPKG</sequence>
<dbReference type="Pfam" id="PF00543">
    <property type="entry name" value="P-II"/>
    <property type="match status" value="1"/>
</dbReference>
<gene>
    <name evidence="1" type="ORF">PUP29_07595</name>
</gene>
<dbReference type="AlphaFoldDB" id="A0AAU8A5G2"/>
<dbReference type="EMBL" id="CP117826">
    <property type="protein sequence ID" value="XCC61395.1"/>
    <property type="molecule type" value="Genomic_DNA"/>
</dbReference>
<dbReference type="PROSITE" id="PS51343">
    <property type="entry name" value="PII_GLNB_DOM"/>
    <property type="match status" value="1"/>
</dbReference>
<organism evidence="1">
    <name type="scientific">Christensenella massiliensis</name>
    <dbReference type="NCBI Taxonomy" id="1805714"/>
    <lineage>
        <taxon>Bacteria</taxon>
        <taxon>Bacillati</taxon>
        <taxon>Bacillota</taxon>
        <taxon>Clostridia</taxon>
        <taxon>Christensenellales</taxon>
        <taxon>Christensenellaceae</taxon>
        <taxon>Christensenella</taxon>
    </lineage>
</organism>
<dbReference type="InterPro" id="IPR002187">
    <property type="entry name" value="N-reg_PII"/>
</dbReference>
<accession>A0AAU8A5G2</accession>
<dbReference type="SMART" id="SM00938">
    <property type="entry name" value="P-II"/>
    <property type="match status" value="1"/>
</dbReference>
<dbReference type="SUPFAM" id="SSF54913">
    <property type="entry name" value="GlnB-like"/>
    <property type="match status" value="1"/>
</dbReference>
<proteinExistence type="predicted"/>
<dbReference type="InterPro" id="IPR011322">
    <property type="entry name" value="N-reg_PII-like_a/b"/>
</dbReference>
<dbReference type="GO" id="GO:0030234">
    <property type="term" value="F:enzyme regulator activity"/>
    <property type="evidence" value="ECO:0007669"/>
    <property type="project" value="InterPro"/>
</dbReference>
<protein>
    <submittedName>
        <fullName evidence="1">P-II family nitrogen regulator</fullName>
    </submittedName>
</protein>
<reference evidence="1" key="1">
    <citation type="submission" date="2023-02" db="EMBL/GenBank/DDBJ databases">
        <title>Gut commensal Christensenella minuta modulates host metabolism via a new class of secondary bile acids.</title>
        <authorList>
            <person name="Liu C."/>
        </authorList>
    </citation>
    <scope>NUCLEOTIDE SEQUENCE</scope>
    <source>
        <strain evidence="1">CA70</strain>
    </source>
</reference>
<dbReference type="Gene3D" id="3.30.70.120">
    <property type="match status" value="1"/>
</dbReference>
<evidence type="ECO:0000313" key="1">
    <source>
        <dbReference type="EMBL" id="XCC61395.1"/>
    </source>
</evidence>
<dbReference type="InterPro" id="IPR015867">
    <property type="entry name" value="N-reg_PII/ATP_PRibTrfase_C"/>
</dbReference>
<name>A0AAU8A5G2_9FIRM</name>
<dbReference type="GO" id="GO:0006808">
    <property type="term" value="P:regulation of nitrogen utilization"/>
    <property type="evidence" value="ECO:0007669"/>
    <property type="project" value="InterPro"/>
</dbReference>
<dbReference type="RefSeq" id="WP_079546438.1">
    <property type="nucleotide sequence ID" value="NZ_CP117826.1"/>
</dbReference>